<dbReference type="InterPro" id="IPR002129">
    <property type="entry name" value="PyrdxlP-dep_de-COase"/>
</dbReference>
<dbReference type="PANTHER" id="PTHR11999">
    <property type="entry name" value="GROUP II PYRIDOXAL-5-PHOSPHATE DECARBOXYLASE"/>
    <property type="match status" value="1"/>
</dbReference>
<name>A0ABV9ID33_9DEIO</name>
<comment type="cofactor">
    <cofactor evidence="1 6">
        <name>pyridoxal 5'-phosphate</name>
        <dbReference type="ChEBI" id="CHEBI:597326"/>
    </cofactor>
</comment>
<dbReference type="InterPro" id="IPR015422">
    <property type="entry name" value="PyrdxlP-dep_Trfase_small"/>
</dbReference>
<dbReference type="InterPro" id="IPR015424">
    <property type="entry name" value="PyrdxlP-dep_Trfase"/>
</dbReference>
<dbReference type="SUPFAM" id="SSF53383">
    <property type="entry name" value="PLP-dependent transferases"/>
    <property type="match status" value="1"/>
</dbReference>
<dbReference type="EMBL" id="JBHSEI010000015">
    <property type="protein sequence ID" value="MFC4640262.1"/>
    <property type="molecule type" value="Genomic_DNA"/>
</dbReference>
<evidence type="ECO:0000256" key="4">
    <source>
        <dbReference type="ARBA" id="ARBA00022898"/>
    </source>
</evidence>
<dbReference type="PANTHER" id="PTHR11999:SF70">
    <property type="entry name" value="MIP05841P"/>
    <property type="match status" value="1"/>
</dbReference>
<dbReference type="Gene3D" id="1.20.1340.10">
    <property type="entry name" value="dopa decarboxylase, N-terminal domain"/>
    <property type="match status" value="1"/>
</dbReference>
<evidence type="ECO:0000256" key="2">
    <source>
        <dbReference type="ARBA" id="ARBA00009533"/>
    </source>
</evidence>
<comment type="similarity">
    <text evidence="2 6">Belongs to the group II decarboxylase family.</text>
</comment>
<dbReference type="RefSeq" id="WP_380063243.1">
    <property type="nucleotide sequence ID" value="NZ_JBHSEI010000015.1"/>
</dbReference>
<keyword evidence="5 6" id="KW-0456">Lyase</keyword>
<organism evidence="7 8">
    <name type="scientific">Deinococcus hohokamensis</name>
    <dbReference type="NCBI Taxonomy" id="309883"/>
    <lineage>
        <taxon>Bacteria</taxon>
        <taxon>Thermotogati</taxon>
        <taxon>Deinococcota</taxon>
        <taxon>Deinococci</taxon>
        <taxon>Deinococcales</taxon>
        <taxon>Deinococcaceae</taxon>
        <taxon>Deinococcus</taxon>
    </lineage>
</organism>
<evidence type="ECO:0000256" key="1">
    <source>
        <dbReference type="ARBA" id="ARBA00001933"/>
    </source>
</evidence>
<evidence type="ECO:0000256" key="6">
    <source>
        <dbReference type="RuleBase" id="RU000382"/>
    </source>
</evidence>
<keyword evidence="4 6" id="KW-0663">Pyridoxal phosphate</keyword>
<dbReference type="Proteomes" id="UP001595952">
    <property type="component" value="Unassembled WGS sequence"/>
</dbReference>
<dbReference type="Pfam" id="PF00282">
    <property type="entry name" value="Pyridoxal_deC"/>
    <property type="match status" value="1"/>
</dbReference>
<sequence>MNPEEFRAAGHAVIDFLADYHASLSQRPVMAQTRPGEVRAQLPGAAPTEPESFARVLSDVEQVVLPGLSLWQHPRFFGYFPANADLGSVLGDMLSTGLGVLGLSWQSSPALTEVEEVVTDWMRQLVGLPDTFHGVIQDTASTSTLVALLCARERTTAYSASRAGLQGEARPLVVYTSVYSHSSVQKAAVLAGFGNDNVRAIPADEAFALRPDLLEAAILSDLEAGRVPCAVVVSTGTTTTTALDPVAAVAVLTERHGLWLHVDAAMAGTAMMLPECRWMWNGVERADSVVLNPHKWLGSVFDNSLYYVRDPQHLVRVMSTNPSYLQSAADGEVTNYRDWGIPLGRRFRALKLWSMLRTSGIEAIQARLRRDLANAQWLAEQVRAAPDWQVLAPVPLQTVCVRYAPAGLTAEALDHLTQAWCARINDSGEAYLTPATLEGRWMVRVSIGALTTERTHVEQLWEIMQRHAAEVAQSMAAGV</sequence>
<dbReference type="Gene3D" id="3.40.640.10">
    <property type="entry name" value="Type I PLP-dependent aspartate aminotransferase-like (Major domain)"/>
    <property type="match status" value="1"/>
</dbReference>
<reference evidence="8" key="1">
    <citation type="journal article" date="2019" name="Int. J. Syst. Evol. Microbiol.">
        <title>The Global Catalogue of Microorganisms (GCM) 10K type strain sequencing project: providing services to taxonomists for standard genome sequencing and annotation.</title>
        <authorList>
            <consortium name="The Broad Institute Genomics Platform"/>
            <consortium name="The Broad Institute Genome Sequencing Center for Infectious Disease"/>
            <person name="Wu L."/>
            <person name="Ma J."/>
        </authorList>
    </citation>
    <scope>NUCLEOTIDE SEQUENCE [LARGE SCALE GENOMIC DNA]</scope>
    <source>
        <strain evidence="8">CCUG 55995</strain>
    </source>
</reference>
<dbReference type="Gene3D" id="3.90.1150.10">
    <property type="entry name" value="Aspartate Aminotransferase, domain 1"/>
    <property type="match status" value="1"/>
</dbReference>
<dbReference type="PRINTS" id="PR00800">
    <property type="entry name" value="YHDCRBOXLASE"/>
</dbReference>
<proteinExistence type="inferred from homology"/>
<keyword evidence="8" id="KW-1185">Reference proteome</keyword>
<evidence type="ECO:0000256" key="5">
    <source>
        <dbReference type="ARBA" id="ARBA00023239"/>
    </source>
</evidence>
<keyword evidence="3" id="KW-0210">Decarboxylase</keyword>
<evidence type="ECO:0000256" key="3">
    <source>
        <dbReference type="ARBA" id="ARBA00022793"/>
    </source>
</evidence>
<comment type="caution">
    <text evidence="7">The sequence shown here is derived from an EMBL/GenBank/DDBJ whole genome shotgun (WGS) entry which is preliminary data.</text>
</comment>
<evidence type="ECO:0000313" key="7">
    <source>
        <dbReference type="EMBL" id="MFC4640262.1"/>
    </source>
</evidence>
<dbReference type="InterPro" id="IPR015421">
    <property type="entry name" value="PyrdxlP-dep_Trfase_major"/>
</dbReference>
<gene>
    <name evidence="7" type="ORF">ACFO0D_18180</name>
</gene>
<dbReference type="InterPro" id="IPR010977">
    <property type="entry name" value="Aromatic_deC"/>
</dbReference>
<protein>
    <submittedName>
        <fullName evidence="7">Pyridoxal phosphate-dependent decarboxylase family protein</fullName>
    </submittedName>
</protein>
<accession>A0ABV9ID33</accession>
<evidence type="ECO:0000313" key="8">
    <source>
        <dbReference type="Proteomes" id="UP001595952"/>
    </source>
</evidence>